<proteinExistence type="predicted"/>
<evidence type="ECO:0000313" key="8">
    <source>
        <dbReference type="EMBL" id="RDJ97671.1"/>
    </source>
</evidence>
<feature type="transmembrane region" description="Helical" evidence="7">
    <location>
        <begin position="213"/>
        <end position="236"/>
    </location>
</feature>
<feature type="transmembrane region" description="Helical" evidence="7">
    <location>
        <begin position="180"/>
        <end position="201"/>
    </location>
</feature>
<keyword evidence="4 7" id="KW-1133">Transmembrane helix</keyword>
<evidence type="ECO:0000256" key="5">
    <source>
        <dbReference type="ARBA" id="ARBA00023136"/>
    </source>
</evidence>
<dbReference type="PANTHER" id="PTHR30213">
    <property type="entry name" value="INNER MEMBRANE PROTEIN YHJD"/>
    <property type="match status" value="1"/>
</dbReference>
<evidence type="ECO:0000256" key="3">
    <source>
        <dbReference type="ARBA" id="ARBA00022692"/>
    </source>
</evidence>
<organism evidence="8 9">
    <name type="scientific">Cupriavidus lacunae</name>
    <dbReference type="NCBI Taxonomy" id="2666307"/>
    <lineage>
        <taxon>Bacteria</taxon>
        <taxon>Pseudomonadati</taxon>
        <taxon>Pseudomonadota</taxon>
        <taxon>Betaproteobacteria</taxon>
        <taxon>Burkholderiales</taxon>
        <taxon>Burkholderiaceae</taxon>
        <taxon>Cupriavidus</taxon>
    </lineage>
</organism>
<dbReference type="PANTHER" id="PTHR30213:SF1">
    <property type="entry name" value="INNER MEMBRANE PROTEIN YHJD"/>
    <property type="match status" value="1"/>
</dbReference>
<dbReference type="NCBIfam" id="TIGR00765">
    <property type="entry name" value="yihY_not_rbn"/>
    <property type="match status" value="1"/>
</dbReference>
<evidence type="ECO:0000256" key="7">
    <source>
        <dbReference type="SAM" id="Phobius"/>
    </source>
</evidence>
<gene>
    <name evidence="8" type="ORF">DN412_42135</name>
</gene>
<name>A0A370MWB9_9BURK</name>
<dbReference type="EMBL" id="QKWJ01000179">
    <property type="protein sequence ID" value="RDJ97671.1"/>
    <property type="molecule type" value="Genomic_DNA"/>
</dbReference>
<dbReference type="Pfam" id="PF03631">
    <property type="entry name" value="Virul_fac_BrkB"/>
    <property type="match status" value="1"/>
</dbReference>
<evidence type="ECO:0000256" key="2">
    <source>
        <dbReference type="ARBA" id="ARBA00022475"/>
    </source>
</evidence>
<keyword evidence="5 7" id="KW-0472">Membrane</keyword>
<keyword evidence="9" id="KW-1185">Reference proteome</keyword>
<dbReference type="InterPro" id="IPR017039">
    <property type="entry name" value="Virul_fac_BrkB"/>
</dbReference>
<comment type="subcellular location">
    <subcellularLocation>
        <location evidence="1">Cell membrane</location>
        <topology evidence="1">Multi-pass membrane protein</topology>
    </subcellularLocation>
</comment>
<keyword evidence="2" id="KW-1003">Cell membrane</keyword>
<protein>
    <submittedName>
        <fullName evidence="8">YihY/virulence factor BrkB family protein</fullName>
    </submittedName>
</protein>
<accession>A0A370MWB9</accession>
<evidence type="ECO:0000256" key="4">
    <source>
        <dbReference type="ARBA" id="ARBA00022989"/>
    </source>
</evidence>
<dbReference type="AlphaFoldDB" id="A0A370MWB9"/>
<evidence type="ECO:0000256" key="1">
    <source>
        <dbReference type="ARBA" id="ARBA00004651"/>
    </source>
</evidence>
<feature type="transmembrane region" description="Helical" evidence="7">
    <location>
        <begin position="35"/>
        <end position="58"/>
    </location>
</feature>
<sequence>MLSLLPLSPRAAFELMRDTVNSWLDDNAPSMGAALAYYTVFSISPLLLIVITVAGVVFGAEAARGEVVGQLQGLLGSEGAKAVEDMLLAVSEPAASTLTAALGVLVLLVGATTVFAELQSALDRIWRVPDCLKSSGLFSLLRARMLSFGMILGIGFLLVVSLVLSAGISAMGRVWEGEAIGHILDTMVSLVLMTVVFAMIYKIMPRAKVRWLDVWLGAAVTALLFTLGKFLIGLYIGKSGVASGYGAAGSLIVLLVWVYYSAQIFLLGAEFTWQYAQRFGSLKDGPRRPSLATATERQAGEGSSLRSRRALMEDANAAKSQEWQEGLMTPIVAIYVEEIVRAATGAGDGGQPTATAIADAAEKAFVHFKTSAGRDKKKQRALLSELSGSLTVAEQSGRYSAATRELIRFGVAYVDIYCKS</sequence>
<feature type="transmembrane region" description="Helical" evidence="7">
    <location>
        <begin position="242"/>
        <end position="260"/>
    </location>
</feature>
<evidence type="ECO:0000313" key="9">
    <source>
        <dbReference type="Proteomes" id="UP000255165"/>
    </source>
</evidence>
<dbReference type="GO" id="GO:0005886">
    <property type="term" value="C:plasma membrane"/>
    <property type="evidence" value="ECO:0007669"/>
    <property type="project" value="UniProtKB-SubCell"/>
</dbReference>
<feature type="region of interest" description="Disordered" evidence="6">
    <location>
        <begin position="287"/>
        <end position="307"/>
    </location>
</feature>
<keyword evidence="3 7" id="KW-0812">Transmembrane</keyword>
<feature type="transmembrane region" description="Helical" evidence="7">
    <location>
        <begin position="145"/>
        <end position="168"/>
    </location>
</feature>
<evidence type="ECO:0000256" key="6">
    <source>
        <dbReference type="SAM" id="MobiDB-lite"/>
    </source>
</evidence>
<reference evidence="9" key="1">
    <citation type="submission" date="2018-06" db="EMBL/GenBank/DDBJ databases">
        <authorList>
            <person name="Feng T."/>
            <person name="Jeon C.O."/>
        </authorList>
    </citation>
    <scope>NUCLEOTIDE SEQUENCE [LARGE SCALE GENOMIC DNA]</scope>
    <source>
        <strain evidence="9">S23</strain>
    </source>
</reference>
<comment type="caution">
    <text evidence="8">The sequence shown here is derived from an EMBL/GenBank/DDBJ whole genome shotgun (WGS) entry which is preliminary data.</text>
</comment>
<dbReference type="Proteomes" id="UP000255165">
    <property type="component" value="Unassembled WGS sequence"/>
</dbReference>